<reference evidence="2 3" key="1">
    <citation type="submission" date="2016-05" db="EMBL/GenBank/DDBJ databases">
        <title>A degradative enzymes factory behind the ericoid mycorrhizal symbiosis.</title>
        <authorList>
            <consortium name="DOE Joint Genome Institute"/>
            <person name="Martino E."/>
            <person name="Morin E."/>
            <person name="Grelet G."/>
            <person name="Kuo A."/>
            <person name="Kohler A."/>
            <person name="Daghino S."/>
            <person name="Barry K."/>
            <person name="Choi C."/>
            <person name="Cichocki N."/>
            <person name="Clum A."/>
            <person name="Copeland A."/>
            <person name="Hainaut M."/>
            <person name="Haridas S."/>
            <person name="Labutti K."/>
            <person name="Lindquist E."/>
            <person name="Lipzen A."/>
            <person name="Khouja H.-R."/>
            <person name="Murat C."/>
            <person name="Ohm R."/>
            <person name="Olson A."/>
            <person name="Spatafora J."/>
            <person name="Veneault-Fourrey C."/>
            <person name="Henrissat B."/>
            <person name="Grigoriev I."/>
            <person name="Martin F."/>
            <person name="Perotto S."/>
        </authorList>
    </citation>
    <scope>NUCLEOTIDE SEQUENCE [LARGE SCALE GENOMIC DNA]</scope>
    <source>
        <strain evidence="2 3">UAMH 7357</strain>
    </source>
</reference>
<name>A0A2J6Q3Y7_9HELO</name>
<dbReference type="EMBL" id="KZ613483">
    <property type="protein sequence ID" value="PMD20990.1"/>
    <property type="molecule type" value="Genomic_DNA"/>
</dbReference>
<protein>
    <submittedName>
        <fullName evidence="2">Uncharacterized protein</fullName>
    </submittedName>
</protein>
<dbReference type="AlphaFoldDB" id="A0A2J6Q3Y7"/>
<proteinExistence type="predicted"/>
<evidence type="ECO:0000256" key="1">
    <source>
        <dbReference type="SAM" id="MobiDB-lite"/>
    </source>
</evidence>
<organism evidence="2 3">
    <name type="scientific">Hyaloscypha hepaticicola</name>
    <dbReference type="NCBI Taxonomy" id="2082293"/>
    <lineage>
        <taxon>Eukaryota</taxon>
        <taxon>Fungi</taxon>
        <taxon>Dikarya</taxon>
        <taxon>Ascomycota</taxon>
        <taxon>Pezizomycotina</taxon>
        <taxon>Leotiomycetes</taxon>
        <taxon>Helotiales</taxon>
        <taxon>Hyaloscyphaceae</taxon>
        <taxon>Hyaloscypha</taxon>
    </lineage>
</organism>
<evidence type="ECO:0000313" key="3">
    <source>
        <dbReference type="Proteomes" id="UP000235672"/>
    </source>
</evidence>
<evidence type="ECO:0000313" key="2">
    <source>
        <dbReference type="EMBL" id="PMD20990.1"/>
    </source>
</evidence>
<dbReference type="Proteomes" id="UP000235672">
    <property type="component" value="Unassembled WGS sequence"/>
</dbReference>
<keyword evidence="3" id="KW-1185">Reference proteome</keyword>
<gene>
    <name evidence="2" type="ORF">NA56DRAFT_164716</name>
</gene>
<sequence>MAANRPTPWSWGRRDLISMIGQMHRMAWETSRSVKLSVRGDMSHRSHCSKLHDSEASRTSHFAPRTSELPGRPTSSVPRVPGARAATSPHKHAFNPERQILGLETTNPPKSLLAELCLWALACRGLLHSSQSYPCP</sequence>
<feature type="region of interest" description="Disordered" evidence="1">
    <location>
        <begin position="43"/>
        <end position="101"/>
    </location>
</feature>
<accession>A0A2J6Q3Y7</accession>